<comment type="caution">
    <text evidence="9">The sequence shown here is derived from an EMBL/GenBank/DDBJ whole genome shotgun (WGS) entry which is preliminary data.</text>
</comment>
<dbReference type="RefSeq" id="WP_067898591.1">
    <property type="nucleotide sequence ID" value="NZ_VSFG01000005.1"/>
</dbReference>
<proteinExistence type="inferred from homology"/>
<evidence type="ECO:0000256" key="2">
    <source>
        <dbReference type="ARBA" id="ARBA00010742"/>
    </source>
</evidence>
<dbReference type="InterPro" id="IPR015168">
    <property type="entry name" value="SsuA/THI5"/>
</dbReference>
<evidence type="ECO:0000313" key="9">
    <source>
        <dbReference type="EMBL" id="TYB44121.1"/>
    </source>
</evidence>
<accession>A0A5D0NIU2</accession>
<comment type="subcellular location">
    <subcellularLocation>
        <location evidence="1">Periplasm</location>
    </subcellularLocation>
</comment>
<dbReference type="Pfam" id="PF09084">
    <property type="entry name" value="NMT1"/>
    <property type="match status" value="1"/>
</dbReference>
<protein>
    <recommendedName>
        <fullName evidence="6">Putative aliphatic sulfonates-binding protein</fullName>
    </recommendedName>
</protein>
<comment type="function">
    <text evidence="5">Part of a binding-protein-dependent transport system for aliphatic sulfonates. Putative binding protein.</text>
</comment>
<dbReference type="PANTHER" id="PTHR30024">
    <property type="entry name" value="ALIPHATIC SULFONATES-BINDING PROTEIN-RELATED"/>
    <property type="match status" value="1"/>
</dbReference>
<dbReference type="CDD" id="cd13558">
    <property type="entry name" value="PBP2_SsuA_like_2"/>
    <property type="match status" value="1"/>
</dbReference>
<organism evidence="9 10">
    <name type="scientific">Actinomadura chibensis</name>
    <dbReference type="NCBI Taxonomy" id="392828"/>
    <lineage>
        <taxon>Bacteria</taxon>
        <taxon>Bacillati</taxon>
        <taxon>Actinomycetota</taxon>
        <taxon>Actinomycetes</taxon>
        <taxon>Streptosporangiales</taxon>
        <taxon>Thermomonosporaceae</taxon>
        <taxon>Actinomadura</taxon>
    </lineage>
</organism>
<evidence type="ECO:0000313" key="10">
    <source>
        <dbReference type="Proteomes" id="UP000323380"/>
    </source>
</evidence>
<dbReference type="STRING" id="1220554.GCA_001552135_05895"/>
<reference evidence="9 10" key="1">
    <citation type="submission" date="2019-08" db="EMBL/GenBank/DDBJ databases">
        <title>Actinomadura sp. nov. CYP1-5 isolated from mountain soil.</title>
        <authorList>
            <person name="Songsumanus A."/>
            <person name="Kuncharoen N."/>
            <person name="Kudo T."/>
            <person name="Yuki M."/>
            <person name="Igarashi Y."/>
            <person name="Tanasupawat S."/>
        </authorList>
    </citation>
    <scope>NUCLEOTIDE SEQUENCE [LARGE SCALE GENOMIC DNA]</scope>
    <source>
        <strain evidence="9 10">JCM 14158</strain>
    </source>
</reference>
<gene>
    <name evidence="9" type="ORF">FXF69_24520</name>
</gene>
<comment type="similarity">
    <text evidence="2">Belongs to the bacterial solute-binding protein SsuA/TauA family.</text>
</comment>
<evidence type="ECO:0000256" key="4">
    <source>
        <dbReference type="ARBA" id="ARBA00022729"/>
    </source>
</evidence>
<sequence>MSGRRGAALALVALGALVAALGGCSSGAGSDENGQVVLRVGDQKGASLQDMLAAAGQLDGLTYKVKWSLFTSGPPILEGINAGSVDFGVVGNTPPVFAAASGARIVLVGATTSRLTGQAIVVPKDSPVRTPADLKGKKVAVAKGSSANYHLLSVLTKNGLKFGDVQPQYLQPADALTALTGGRVDAWATWEPYTAQAELQNGARILADGTGYTNGYGFQVTSKDTLKNKARSAALKDFLSRYQRAVRWSSSHPEQWAAIWAKQTRLAGPVAERAVRRRLTTVIPIDDSVIAAEQQIADSFAGVGLVPRKVAIAGFFDRRFNDLAVAARPQQGK</sequence>
<dbReference type="PANTHER" id="PTHR30024:SF48">
    <property type="entry name" value="ABC TRANSPORTER SUBSTRATE-BINDING PROTEIN"/>
    <property type="match status" value="1"/>
</dbReference>
<dbReference type="InterPro" id="IPR001638">
    <property type="entry name" value="Solute-binding_3/MltF_N"/>
</dbReference>
<dbReference type="Proteomes" id="UP000323380">
    <property type="component" value="Unassembled WGS sequence"/>
</dbReference>
<dbReference type="NCBIfam" id="TIGR01728">
    <property type="entry name" value="SsuA_fam"/>
    <property type="match status" value="1"/>
</dbReference>
<evidence type="ECO:0000256" key="3">
    <source>
        <dbReference type="ARBA" id="ARBA00022448"/>
    </source>
</evidence>
<evidence type="ECO:0000256" key="7">
    <source>
        <dbReference type="SAM" id="SignalP"/>
    </source>
</evidence>
<feature type="signal peptide" evidence="7">
    <location>
        <begin position="1"/>
        <end position="30"/>
    </location>
</feature>
<dbReference type="FunFam" id="3.40.190.10:FF:000050">
    <property type="entry name" value="Sulfonate ABC transporter substrate-binding protein"/>
    <property type="match status" value="1"/>
</dbReference>
<keyword evidence="3" id="KW-0813">Transport</keyword>
<dbReference type="GO" id="GO:0042626">
    <property type="term" value="F:ATPase-coupled transmembrane transporter activity"/>
    <property type="evidence" value="ECO:0007669"/>
    <property type="project" value="InterPro"/>
</dbReference>
<dbReference type="InterPro" id="IPR010067">
    <property type="entry name" value="ABC_SsuA_sub-bd"/>
</dbReference>
<dbReference type="GO" id="GO:0016020">
    <property type="term" value="C:membrane"/>
    <property type="evidence" value="ECO:0007669"/>
    <property type="project" value="InterPro"/>
</dbReference>
<dbReference type="Gene3D" id="3.40.190.10">
    <property type="entry name" value="Periplasmic binding protein-like II"/>
    <property type="match status" value="2"/>
</dbReference>
<evidence type="ECO:0000259" key="8">
    <source>
        <dbReference type="SMART" id="SM00062"/>
    </source>
</evidence>
<feature type="chain" id="PRO_5023131749" description="Putative aliphatic sulfonates-binding protein" evidence="7">
    <location>
        <begin position="31"/>
        <end position="333"/>
    </location>
</feature>
<dbReference type="GO" id="GO:0042597">
    <property type="term" value="C:periplasmic space"/>
    <property type="evidence" value="ECO:0007669"/>
    <property type="project" value="UniProtKB-SubCell"/>
</dbReference>
<evidence type="ECO:0000256" key="6">
    <source>
        <dbReference type="ARBA" id="ARBA00070228"/>
    </source>
</evidence>
<dbReference type="SUPFAM" id="SSF53850">
    <property type="entry name" value="Periplasmic binding protein-like II"/>
    <property type="match status" value="1"/>
</dbReference>
<feature type="domain" description="Solute-binding protein family 3/N-terminal" evidence="8">
    <location>
        <begin position="37"/>
        <end position="252"/>
    </location>
</feature>
<dbReference type="PROSITE" id="PS51257">
    <property type="entry name" value="PROKAR_LIPOPROTEIN"/>
    <property type="match status" value="1"/>
</dbReference>
<evidence type="ECO:0000256" key="1">
    <source>
        <dbReference type="ARBA" id="ARBA00004418"/>
    </source>
</evidence>
<dbReference type="EMBL" id="VSFG01000005">
    <property type="protein sequence ID" value="TYB44121.1"/>
    <property type="molecule type" value="Genomic_DNA"/>
</dbReference>
<evidence type="ECO:0000256" key="5">
    <source>
        <dbReference type="ARBA" id="ARBA00055538"/>
    </source>
</evidence>
<dbReference type="AlphaFoldDB" id="A0A5D0NIU2"/>
<keyword evidence="4 7" id="KW-0732">Signal</keyword>
<name>A0A5D0NIU2_9ACTN</name>
<dbReference type="SMART" id="SM00062">
    <property type="entry name" value="PBPb"/>
    <property type="match status" value="1"/>
</dbReference>
<keyword evidence="10" id="KW-1185">Reference proteome</keyword>